<protein>
    <submittedName>
        <fullName evidence="1">SRPBCC family protein</fullName>
    </submittedName>
</protein>
<gene>
    <name evidence="1" type="ORF">GCM10010448_33050</name>
</gene>
<dbReference type="RefSeq" id="WP_234515310.1">
    <property type="nucleotide sequence ID" value="NZ_BAAAUF010000022.1"/>
</dbReference>
<dbReference type="EMBL" id="BAAAUF010000022">
    <property type="protein sequence ID" value="GAA3047467.1"/>
    <property type="molecule type" value="Genomic_DNA"/>
</dbReference>
<dbReference type="InterPro" id="IPR019587">
    <property type="entry name" value="Polyketide_cyclase/dehydratase"/>
</dbReference>
<accession>A0ABP6LJA3</accession>
<dbReference type="InterPro" id="IPR023393">
    <property type="entry name" value="START-like_dom_sf"/>
</dbReference>
<evidence type="ECO:0000313" key="2">
    <source>
        <dbReference type="Proteomes" id="UP001501532"/>
    </source>
</evidence>
<keyword evidence="2" id="KW-1185">Reference proteome</keyword>
<reference evidence="2" key="1">
    <citation type="journal article" date="2019" name="Int. J. Syst. Evol. Microbiol.">
        <title>The Global Catalogue of Microorganisms (GCM) 10K type strain sequencing project: providing services to taxonomists for standard genome sequencing and annotation.</title>
        <authorList>
            <consortium name="The Broad Institute Genomics Platform"/>
            <consortium name="The Broad Institute Genome Sequencing Center for Infectious Disease"/>
            <person name="Wu L."/>
            <person name="Ma J."/>
        </authorList>
    </citation>
    <scope>NUCLEOTIDE SEQUENCE [LARGE SCALE GENOMIC DNA]</scope>
    <source>
        <strain evidence="2">JCM 9091</strain>
    </source>
</reference>
<dbReference type="Proteomes" id="UP001501532">
    <property type="component" value="Unassembled WGS sequence"/>
</dbReference>
<proteinExistence type="predicted"/>
<organism evidence="1 2">
    <name type="scientific">Streptomyces glomeratus</name>
    <dbReference type="NCBI Taxonomy" id="284452"/>
    <lineage>
        <taxon>Bacteria</taxon>
        <taxon>Bacillati</taxon>
        <taxon>Actinomycetota</taxon>
        <taxon>Actinomycetes</taxon>
        <taxon>Kitasatosporales</taxon>
        <taxon>Streptomycetaceae</taxon>
        <taxon>Streptomyces</taxon>
    </lineage>
</organism>
<evidence type="ECO:0000313" key="1">
    <source>
        <dbReference type="EMBL" id="GAA3047467.1"/>
    </source>
</evidence>
<comment type="caution">
    <text evidence="1">The sequence shown here is derived from an EMBL/GenBank/DDBJ whole genome shotgun (WGS) entry which is preliminary data.</text>
</comment>
<dbReference type="Gene3D" id="3.30.530.20">
    <property type="match status" value="1"/>
</dbReference>
<sequence>MARRLRPVELDFTRTAPVRLVFAREIAAPPEQVFRALAEDVSGWSQWFAAVTSARPVDGGAGREVRLTGGTRFRETVVAAAPHEVYAYRVDETNVPGIRALLEEWRLAPSGTGTRVQWTFAADGPAVFLFLLKGARGGLGRAFGGAVRALDRRLASGGGAPGSARPHPGRQQ</sequence>
<dbReference type="SUPFAM" id="SSF55961">
    <property type="entry name" value="Bet v1-like"/>
    <property type="match status" value="1"/>
</dbReference>
<dbReference type="CDD" id="cd07821">
    <property type="entry name" value="PYR_PYL_RCAR_like"/>
    <property type="match status" value="1"/>
</dbReference>
<dbReference type="Pfam" id="PF10604">
    <property type="entry name" value="Polyketide_cyc2"/>
    <property type="match status" value="1"/>
</dbReference>
<name>A0ABP6LJA3_9ACTN</name>